<name>A0A974S180_PERPY</name>
<dbReference type="RefSeq" id="WP_152526483.1">
    <property type="nucleotide sequence ID" value="NZ_CP068053.1"/>
</dbReference>
<proteinExistence type="predicted"/>
<dbReference type="EMBL" id="CP068053">
    <property type="protein sequence ID" value="QQT01407.1"/>
    <property type="molecule type" value="Genomic_DNA"/>
</dbReference>
<evidence type="ECO:0000313" key="2">
    <source>
        <dbReference type="EMBL" id="QQT01407.1"/>
    </source>
</evidence>
<reference evidence="2 3" key="1">
    <citation type="submission" date="2021-01" db="EMBL/GenBank/DDBJ databases">
        <title>FDA dAtabase for Regulatory Grade micrObial Sequences (FDA-ARGOS): Supporting development and validation of Infectious Disease Dx tests.</title>
        <authorList>
            <person name="Nelson B."/>
            <person name="Plummer A."/>
            <person name="Tallon L."/>
            <person name="Sadzewicz L."/>
            <person name="Zhao X."/>
            <person name="Boylan J."/>
            <person name="Ott S."/>
            <person name="Bowen H."/>
            <person name="Vavikolanu K."/>
            <person name="Mehta A."/>
            <person name="Aluvathingal J."/>
            <person name="Nadendla S."/>
            <person name="Myers T."/>
            <person name="Yan Y."/>
            <person name="Sichtig H."/>
        </authorList>
    </citation>
    <scope>NUCLEOTIDE SEQUENCE [LARGE SCALE GENOMIC DNA]</scope>
    <source>
        <strain evidence="2 3">FDAARGOS_1161</strain>
    </source>
</reference>
<dbReference type="AlphaFoldDB" id="A0A974S180"/>
<evidence type="ECO:0000256" key="1">
    <source>
        <dbReference type="SAM" id="Phobius"/>
    </source>
</evidence>
<feature type="transmembrane region" description="Helical" evidence="1">
    <location>
        <begin position="6"/>
        <end position="23"/>
    </location>
</feature>
<gene>
    <name evidence="2" type="ORF">I6J18_05940</name>
</gene>
<evidence type="ECO:0000313" key="3">
    <source>
        <dbReference type="Proteomes" id="UP000595254"/>
    </source>
</evidence>
<protein>
    <submittedName>
        <fullName evidence="2">Uncharacterized protein</fullName>
    </submittedName>
</protein>
<keyword evidence="1" id="KW-0472">Membrane</keyword>
<keyword evidence="1" id="KW-1133">Transmembrane helix</keyword>
<sequence length="80" mass="9105">MADNMLPITITTYLLALLLVLISEKGRWKKIALSLLVPITLVVIGFYAVMTLFWNQNIHPPIKSANSAIFLVNYHLQYEC</sequence>
<feature type="transmembrane region" description="Helical" evidence="1">
    <location>
        <begin position="35"/>
        <end position="54"/>
    </location>
</feature>
<dbReference type="Proteomes" id="UP000595254">
    <property type="component" value="Chromosome"/>
</dbReference>
<accession>A0A974S180</accession>
<dbReference type="KEGG" id="ppsr:I6J18_05940"/>
<organism evidence="2 3">
    <name type="scientific">Peribacillus psychrosaccharolyticus</name>
    <name type="common">Bacillus psychrosaccharolyticus</name>
    <dbReference type="NCBI Taxonomy" id="1407"/>
    <lineage>
        <taxon>Bacteria</taxon>
        <taxon>Bacillati</taxon>
        <taxon>Bacillota</taxon>
        <taxon>Bacilli</taxon>
        <taxon>Bacillales</taxon>
        <taxon>Bacillaceae</taxon>
        <taxon>Peribacillus</taxon>
    </lineage>
</organism>
<keyword evidence="3" id="KW-1185">Reference proteome</keyword>
<keyword evidence="1" id="KW-0812">Transmembrane</keyword>